<dbReference type="Proteomes" id="UP000018144">
    <property type="component" value="Unassembled WGS sequence"/>
</dbReference>
<dbReference type="EMBL" id="HF935442">
    <property type="protein sequence ID" value="CCX30555.1"/>
    <property type="molecule type" value="Genomic_DNA"/>
</dbReference>
<dbReference type="AlphaFoldDB" id="U4LMI3"/>
<sequence>MASHSVSPFCYDNATALQA</sequence>
<reference evidence="1 2" key="1">
    <citation type="journal article" date="2013" name="PLoS Genet.">
        <title>The genome and development-dependent transcriptomes of Pyronema confluens: a window into fungal evolution.</title>
        <authorList>
            <person name="Traeger S."/>
            <person name="Altegoer F."/>
            <person name="Freitag M."/>
            <person name="Gabaldon T."/>
            <person name="Kempken F."/>
            <person name="Kumar A."/>
            <person name="Marcet-Houben M."/>
            <person name="Poggeler S."/>
            <person name="Stajich J.E."/>
            <person name="Nowrousian M."/>
        </authorList>
    </citation>
    <scope>NUCLEOTIDE SEQUENCE [LARGE SCALE GENOMIC DNA]</scope>
    <source>
        <strain evidence="2">CBS 100304</strain>
        <tissue evidence="1">Vegetative mycelium</tissue>
    </source>
</reference>
<keyword evidence="2" id="KW-1185">Reference proteome</keyword>
<name>U4LMI3_PYROM</name>
<organism evidence="1 2">
    <name type="scientific">Pyronema omphalodes (strain CBS 100304)</name>
    <name type="common">Pyronema confluens</name>
    <dbReference type="NCBI Taxonomy" id="1076935"/>
    <lineage>
        <taxon>Eukaryota</taxon>
        <taxon>Fungi</taxon>
        <taxon>Dikarya</taxon>
        <taxon>Ascomycota</taxon>
        <taxon>Pezizomycotina</taxon>
        <taxon>Pezizomycetes</taxon>
        <taxon>Pezizales</taxon>
        <taxon>Pyronemataceae</taxon>
        <taxon>Pyronema</taxon>
    </lineage>
</organism>
<protein>
    <submittedName>
        <fullName evidence="1">Uncharacterized protein</fullName>
    </submittedName>
</protein>
<evidence type="ECO:0000313" key="2">
    <source>
        <dbReference type="Proteomes" id="UP000018144"/>
    </source>
</evidence>
<gene>
    <name evidence="1" type="ORF">PCON_08754</name>
</gene>
<proteinExistence type="predicted"/>
<accession>U4LMI3</accession>
<evidence type="ECO:0000313" key="1">
    <source>
        <dbReference type="EMBL" id="CCX30555.1"/>
    </source>
</evidence>